<feature type="chain" id="PRO_5042179036" description="DUF1236 domain-containing protein" evidence="1">
    <location>
        <begin position="25"/>
        <end position="147"/>
    </location>
</feature>
<reference evidence="2" key="1">
    <citation type="submission" date="2023-07" db="EMBL/GenBank/DDBJ databases">
        <title>Genomic Encyclopedia of Type Strains, Phase IV (KMG-IV): sequencing the most valuable type-strain genomes for metagenomic binning, comparative biology and taxonomic classification.</title>
        <authorList>
            <person name="Goeker M."/>
        </authorList>
    </citation>
    <scope>NUCLEOTIDE SEQUENCE</scope>
    <source>
        <strain evidence="2">DSM 21202</strain>
    </source>
</reference>
<sequence>MNKVFTIASAAAIAVATAGAPALAQDSTVTGVAGGAATGAVVAGPPGAVIGAIAGGTIGASMDQAEQASEPKAHVVKDVPSEVGAYTMQRPAPETQLNEPVRIGDPLPQRVEVREVPDYPQYAYANINGQNVVVDAETGEVIGVVQQ</sequence>
<evidence type="ECO:0008006" key="4">
    <source>
        <dbReference type="Google" id="ProtNLM"/>
    </source>
</evidence>
<dbReference type="InterPro" id="IPR009642">
    <property type="entry name" value="DUF1236"/>
</dbReference>
<dbReference type="Pfam" id="PF06823">
    <property type="entry name" value="DUF1236"/>
    <property type="match status" value="1"/>
</dbReference>
<dbReference type="Proteomes" id="UP001229244">
    <property type="component" value="Unassembled WGS sequence"/>
</dbReference>
<dbReference type="EMBL" id="JAUSUL010000001">
    <property type="protein sequence ID" value="MDQ0314143.1"/>
    <property type="molecule type" value="Genomic_DNA"/>
</dbReference>
<evidence type="ECO:0000256" key="1">
    <source>
        <dbReference type="SAM" id="SignalP"/>
    </source>
</evidence>
<keyword evidence="3" id="KW-1185">Reference proteome</keyword>
<evidence type="ECO:0000313" key="3">
    <source>
        <dbReference type="Proteomes" id="UP001229244"/>
    </source>
</evidence>
<accession>A0AAE4ARJ8</accession>
<organism evidence="2 3">
    <name type="scientific">Amorphus orientalis</name>
    <dbReference type="NCBI Taxonomy" id="649198"/>
    <lineage>
        <taxon>Bacteria</taxon>
        <taxon>Pseudomonadati</taxon>
        <taxon>Pseudomonadota</taxon>
        <taxon>Alphaproteobacteria</taxon>
        <taxon>Hyphomicrobiales</taxon>
        <taxon>Amorphaceae</taxon>
        <taxon>Amorphus</taxon>
    </lineage>
</organism>
<proteinExistence type="predicted"/>
<comment type="caution">
    <text evidence="2">The sequence shown here is derived from an EMBL/GenBank/DDBJ whole genome shotgun (WGS) entry which is preliminary data.</text>
</comment>
<protein>
    <recommendedName>
        <fullName evidence="4">DUF1236 domain-containing protein</fullName>
    </recommendedName>
</protein>
<evidence type="ECO:0000313" key="2">
    <source>
        <dbReference type="EMBL" id="MDQ0314143.1"/>
    </source>
</evidence>
<dbReference type="AlphaFoldDB" id="A0AAE4ARJ8"/>
<name>A0AAE4ARJ8_9HYPH</name>
<dbReference type="RefSeq" id="WP_306883924.1">
    <property type="nucleotide sequence ID" value="NZ_JAUSUL010000001.1"/>
</dbReference>
<keyword evidence="1" id="KW-0732">Signal</keyword>
<feature type="signal peptide" evidence="1">
    <location>
        <begin position="1"/>
        <end position="24"/>
    </location>
</feature>
<gene>
    <name evidence="2" type="ORF">J2S73_000580</name>
</gene>